<keyword evidence="5 9" id="KW-0802">TPR repeat</keyword>
<evidence type="ECO:0000256" key="9">
    <source>
        <dbReference type="PROSITE-ProRule" id="PRU00339"/>
    </source>
</evidence>
<gene>
    <name evidence="11" type="primary">LOC106459214</name>
</gene>
<keyword evidence="3" id="KW-0963">Cytoplasm</keyword>
<name>A0ABM1B3U5_LIMPO</name>
<reference evidence="11" key="1">
    <citation type="submission" date="2025-08" db="UniProtKB">
        <authorList>
            <consortium name="RefSeq"/>
        </authorList>
    </citation>
    <scope>IDENTIFICATION</scope>
    <source>
        <tissue evidence="11">Muscle</tissue>
    </source>
</reference>
<accession>A0ABM1B3U5</accession>
<evidence type="ECO:0000256" key="8">
    <source>
        <dbReference type="ARBA" id="ARBA00041958"/>
    </source>
</evidence>
<evidence type="ECO:0000256" key="4">
    <source>
        <dbReference type="ARBA" id="ARBA00022737"/>
    </source>
</evidence>
<sequence length="305" mass="35555">MIFIFFDPSFSKTSEFVQERNSVIANKKYQIQNGSTHEKWNSVLVKVFHGCFALRVLTFLKEQHESAEQPLLVDEDKIIKEADRLYLSHQYREIYKVLYPYSSSSSDEILWRLARATFEVGRASDSEKDAIVWLEEAYGYVERALGLNERNGSAHKWCAILTDYVMRYRSIKDRISKSVDVRHHFERALELTPTDATVHFLLGQWCYTFADLTWYQRKVAAIVFATPPTSTYEEALEHFENAERLDPDFYSMNLLMLGKTYLKLNNKEKAIQFLKRAKEYPQRTVDDEKAAKEASSLLQKLGATI</sequence>
<evidence type="ECO:0000256" key="5">
    <source>
        <dbReference type="ARBA" id="ARBA00022803"/>
    </source>
</evidence>
<feature type="repeat" description="TPR" evidence="9">
    <location>
        <begin position="251"/>
        <end position="284"/>
    </location>
</feature>
<dbReference type="InterPro" id="IPR049039">
    <property type="entry name" value="RMD1-3_a_helical_rpt"/>
</dbReference>
<dbReference type="PROSITE" id="PS50005">
    <property type="entry name" value="TPR"/>
    <property type="match status" value="1"/>
</dbReference>
<dbReference type="SUPFAM" id="SSF48452">
    <property type="entry name" value="TPR-like"/>
    <property type="match status" value="1"/>
</dbReference>
<dbReference type="PANTHER" id="PTHR16056">
    <property type="entry name" value="REGULATOR OF MICROTUBULE DYNAMICS PROTEIN"/>
    <property type="match status" value="1"/>
</dbReference>
<organism evidence="10 11">
    <name type="scientific">Limulus polyphemus</name>
    <name type="common">Atlantic horseshoe crab</name>
    <dbReference type="NCBI Taxonomy" id="6850"/>
    <lineage>
        <taxon>Eukaryota</taxon>
        <taxon>Metazoa</taxon>
        <taxon>Ecdysozoa</taxon>
        <taxon>Arthropoda</taxon>
        <taxon>Chelicerata</taxon>
        <taxon>Merostomata</taxon>
        <taxon>Xiphosura</taxon>
        <taxon>Limulidae</taxon>
        <taxon>Limulus</taxon>
    </lineage>
</organism>
<dbReference type="Pfam" id="PF21033">
    <property type="entry name" value="RMD1-3"/>
    <property type="match status" value="1"/>
</dbReference>
<keyword evidence="10" id="KW-1185">Reference proteome</keyword>
<dbReference type="GeneID" id="106459214"/>
<keyword evidence="6" id="KW-0206">Cytoskeleton</keyword>
<dbReference type="InterPro" id="IPR019734">
    <property type="entry name" value="TPR_rpt"/>
</dbReference>
<keyword evidence="4" id="KW-0677">Repeat</keyword>
<evidence type="ECO:0000256" key="6">
    <source>
        <dbReference type="ARBA" id="ARBA00023212"/>
    </source>
</evidence>
<comment type="subunit">
    <text evidence="2">Interacts with microtubules.</text>
</comment>
<evidence type="ECO:0000313" key="11">
    <source>
        <dbReference type="RefSeq" id="XP_013774274.1"/>
    </source>
</evidence>
<dbReference type="Gene3D" id="1.25.40.10">
    <property type="entry name" value="Tetratricopeptide repeat domain"/>
    <property type="match status" value="1"/>
</dbReference>
<dbReference type="RefSeq" id="XP_013774274.1">
    <property type="nucleotide sequence ID" value="XM_013918820.2"/>
</dbReference>
<comment type="subcellular location">
    <subcellularLocation>
        <location evidence="1">Cytoplasm</location>
        <location evidence="1">Cytoskeleton</location>
    </subcellularLocation>
</comment>
<dbReference type="InterPro" id="IPR011990">
    <property type="entry name" value="TPR-like_helical_dom_sf"/>
</dbReference>
<evidence type="ECO:0000313" key="10">
    <source>
        <dbReference type="Proteomes" id="UP000694941"/>
    </source>
</evidence>
<evidence type="ECO:0000256" key="1">
    <source>
        <dbReference type="ARBA" id="ARBA00004245"/>
    </source>
</evidence>
<dbReference type="Proteomes" id="UP000694941">
    <property type="component" value="Unplaced"/>
</dbReference>
<evidence type="ECO:0000256" key="7">
    <source>
        <dbReference type="ARBA" id="ARBA00039966"/>
    </source>
</evidence>
<evidence type="ECO:0000256" key="3">
    <source>
        <dbReference type="ARBA" id="ARBA00022490"/>
    </source>
</evidence>
<protein>
    <recommendedName>
        <fullName evidence="7">Regulator of microtubule dynamics protein 1</fullName>
    </recommendedName>
    <alternativeName>
        <fullName evidence="8">Protein FAM82B</fullName>
    </alternativeName>
</protein>
<evidence type="ECO:0000256" key="2">
    <source>
        <dbReference type="ARBA" id="ARBA00011375"/>
    </source>
</evidence>
<proteinExistence type="predicted"/>
<dbReference type="PANTHER" id="PTHR16056:SF16">
    <property type="entry name" value="REGULATOR OF MICROTUBULE DYNAMICS PROTEIN 1"/>
    <property type="match status" value="1"/>
</dbReference>